<feature type="domain" description="DUF559" evidence="7">
    <location>
        <begin position="110"/>
        <end position="151"/>
    </location>
</feature>
<dbReference type="GO" id="GO:0016787">
    <property type="term" value="F:hydrolase activity"/>
    <property type="evidence" value="ECO:0007669"/>
    <property type="project" value="UniProtKB-KW"/>
</dbReference>
<keyword evidence="4" id="KW-0378">Hydrolase</keyword>
<dbReference type="RefSeq" id="WP_196937108.1">
    <property type="nucleotide sequence ID" value="NZ_MU158698.1"/>
</dbReference>
<evidence type="ECO:0000256" key="5">
    <source>
        <dbReference type="ARBA" id="ARBA00023204"/>
    </source>
</evidence>
<evidence type="ECO:0000256" key="2">
    <source>
        <dbReference type="ARBA" id="ARBA00022759"/>
    </source>
</evidence>
<dbReference type="InterPro" id="IPR007569">
    <property type="entry name" value="DUF559"/>
</dbReference>
<dbReference type="GO" id="GO:0006298">
    <property type="term" value="P:mismatch repair"/>
    <property type="evidence" value="ECO:0007669"/>
    <property type="project" value="InterPro"/>
</dbReference>
<evidence type="ECO:0000256" key="1">
    <source>
        <dbReference type="ARBA" id="ARBA00022722"/>
    </source>
</evidence>
<dbReference type="Gene3D" id="3.40.960.10">
    <property type="entry name" value="VSR Endonuclease"/>
    <property type="match status" value="1"/>
</dbReference>
<dbReference type="Pfam" id="PF03852">
    <property type="entry name" value="Vsr"/>
    <property type="match status" value="1"/>
</dbReference>
<dbReference type="Proteomes" id="UP000616201">
    <property type="component" value="Unassembled WGS sequence"/>
</dbReference>
<keyword evidence="3" id="KW-0227">DNA damage</keyword>
<keyword evidence="5" id="KW-0234">DNA repair</keyword>
<evidence type="ECO:0000256" key="4">
    <source>
        <dbReference type="ARBA" id="ARBA00022801"/>
    </source>
</evidence>
<sequence length="159" mass="19500">MKNEYDQDSIKVPRFEESAGFYTSPARRYTMSRIKNKNTKPEILLRRALWSKNIRFRIHDKSLPGNPDVVIKKYELAIFVDGEFWHGFDWKQRRNQIKSNRRYWIPKIERNMQKDELTNRALRNMGYTVFRFWSQDIIKNLPKVLNQIDLYLETRKLWR</sequence>
<dbReference type="InterPro" id="IPR011335">
    <property type="entry name" value="Restrct_endonuc-II-like"/>
</dbReference>
<evidence type="ECO:0000259" key="7">
    <source>
        <dbReference type="Pfam" id="PF04480"/>
    </source>
</evidence>
<evidence type="ECO:0000256" key="3">
    <source>
        <dbReference type="ARBA" id="ARBA00022763"/>
    </source>
</evidence>
<evidence type="ECO:0000256" key="6">
    <source>
        <dbReference type="ARBA" id="ARBA00029466"/>
    </source>
</evidence>
<protein>
    <submittedName>
        <fullName evidence="8">Very short patch repair endonuclease</fullName>
    </submittedName>
</protein>
<dbReference type="AlphaFoldDB" id="A0A928V362"/>
<keyword evidence="1" id="KW-0540">Nuclease</keyword>
<name>A0A928V362_9SPHI</name>
<dbReference type="NCBIfam" id="TIGR00632">
    <property type="entry name" value="vsr"/>
    <property type="match status" value="1"/>
</dbReference>
<gene>
    <name evidence="8" type="ORF">C4F49_16415</name>
</gene>
<reference evidence="8" key="1">
    <citation type="submission" date="2018-02" db="EMBL/GenBank/DDBJ databases">
        <authorList>
            <person name="Vasarhelyi B.M."/>
            <person name="Deshmukh S."/>
            <person name="Balint B."/>
            <person name="Kukolya J."/>
        </authorList>
    </citation>
    <scope>NUCLEOTIDE SEQUENCE</scope>
    <source>
        <strain evidence="8">KB22</strain>
    </source>
</reference>
<evidence type="ECO:0000313" key="9">
    <source>
        <dbReference type="Proteomes" id="UP000616201"/>
    </source>
</evidence>
<dbReference type="Pfam" id="PF04480">
    <property type="entry name" value="DUF559"/>
    <property type="match status" value="1"/>
</dbReference>
<proteinExistence type="inferred from homology"/>
<dbReference type="GO" id="GO:0004519">
    <property type="term" value="F:endonuclease activity"/>
    <property type="evidence" value="ECO:0007669"/>
    <property type="project" value="UniProtKB-KW"/>
</dbReference>
<dbReference type="EMBL" id="PRDK01000009">
    <property type="protein sequence ID" value="MBE8715264.1"/>
    <property type="molecule type" value="Genomic_DNA"/>
</dbReference>
<accession>A0A928V362</accession>
<evidence type="ECO:0000313" key="8">
    <source>
        <dbReference type="EMBL" id="MBE8715264.1"/>
    </source>
</evidence>
<dbReference type="InterPro" id="IPR004603">
    <property type="entry name" value="DNA_mismatch_endonuc_vsr"/>
</dbReference>
<dbReference type="SUPFAM" id="SSF52980">
    <property type="entry name" value="Restriction endonuclease-like"/>
    <property type="match status" value="1"/>
</dbReference>
<comment type="similarity">
    <text evidence="6">Belongs to the Vsr family.</text>
</comment>
<organism evidence="8 9">
    <name type="scientific">Sphingobacterium hungaricum</name>
    <dbReference type="NCBI Taxonomy" id="2082723"/>
    <lineage>
        <taxon>Bacteria</taxon>
        <taxon>Pseudomonadati</taxon>
        <taxon>Bacteroidota</taxon>
        <taxon>Sphingobacteriia</taxon>
        <taxon>Sphingobacteriales</taxon>
        <taxon>Sphingobacteriaceae</taxon>
        <taxon>Sphingobacterium</taxon>
    </lineage>
</organism>
<keyword evidence="2 8" id="KW-0255">Endonuclease</keyword>
<dbReference type="CDD" id="cd00221">
    <property type="entry name" value="Vsr"/>
    <property type="match status" value="1"/>
</dbReference>
<comment type="caution">
    <text evidence="8">The sequence shown here is derived from an EMBL/GenBank/DDBJ whole genome shotgun (WGS) entry which is preliminary data.</text>
</comment>
<keyword evidence="9" id="KW-1185">Reference proteome</keyword>